<dbReference type="RefSeq" id="WP_078695383.1">
    <property type="nucleotide sequence ID" value="NZ_FUYH01000002.1"/>
</dbReference>
<reference evidence="2" key="1">
    <citation type="submission" date="2017-02" db="EMBL/GenBank/DDBJ databases">
        <authorList>
            <person name="Varghese N."/>
            <person name="Submissions S."/>
        </authorList>
    </citation>
    <scope>NUCLEOTIDE SEQUENCE [LARGE SCALE GENOMIC DNA]</scope>
    <source>
        <strain evidence="2">USBA 833</strain>
    </source>
</reference>
<sequence length="66" mass="7237">MYKKTINKVMIRLLIVIYAFTLIPNYNKAYAALGAPRIVAPSNGSSIDKADIKVSWTSVTGANSYI</sequence>
<organism evidence="1 2">
    <name type="scientific">Caloramator quimbayensis</name>
    <dbReference type="NCBI Taxonomy" id="1147123"/>
    <lineage>
        <taxon>Bacteria</taxon>
        <taxon>Bacillati</taxon>
        <taxon>Bacillota</taxon>
        <taxon>Clostridia</taxon>
        <taxon>Eubacteriales</taxon>
        <taxon>Clostridiaceae</taxon>
        <taxon>Caloramator</taxon>
    </lineage>
</organism>
<gene>
    <name evidence="1" type="ORF">SAMN05443428_10279</name>
</gene>
<keyword evidence="2" id="KW-1185">Reference proteome</keyword>
<evidence type="ECO:0000313" key="1">
    <source>
        <dbReference type="EMBL" id="SKA77894.1"/>
    </source>
</evidence>
<dbReference type="Proteomes" id="UP000190105">
    <property type="component" value="Unassembled WGS sequence"/>
</dbReference>
<dbReference type="EMBL" id="FUYH01000002">
    <property type="protein sequence ID" value="SKA77894.1"/>
    <property type="molecule type" value="Genomic_DNA"/>
</dbReference>
<accession>A0A1T4WKR2</accession>
<name>A0A1T4WKR2_9CLOT</name>
<proteinExistence type="predicted"/>
<evidence type="ECO:0000313" key="2">
    <source>
        <dbReference type="Proteomes" id="UP000190105"/>
    </source>
</evidence>
<dbReference type="AlphaFoldDB" id="A0A1T4WKR2"/>
<protein>
    <submittedName>
        <fullName evidence="1">Uncharacterized protein</fullName>
    </submittedName>
</protein>